<dbReference type="OrthoDB" id="6433058at2759"/>
<dbReference type="SUPFAM" id="SSF48264">
    <property type="entry name" value="Cytochrome P450"/>
    <property type="match status" value="1"/>
</dbReference>
<evidence type="ECO:0000313" key="6">
    <source>
        <dbReference type="Proteomes" id="UP000887013"/>
    </source>
</evidence>
<accession>A0A8X6IY91</accession>
<name>A0A8X6IY91_NEPPI</name>
<dbReference type="GO" id="GO:0004497">
    <property type="term" value="F:monooxygenase activity"/>
    <property type="evidence" value="ECO:0007669"/>
    <property type="project" value="UniProtKB-KW"/>
</dbReference>
<feature type="non-terminal residue" evidence="5">
    <location>
        <position position="1"/>
    </location>
</feature>
<evidence type="ECO:0000256" key="4">
    <source>
        <dbReference type="ARBA" id="ARBA00023033"/>
    </source>
</evidence>
<keyword evidence="3" id="KW-0408">Iron</keyword>
<comment type="caution">
    <text evidence="5">The sequence shown here is derived from an EMBL/GenBank/DDBJ whole genome shotgun (WGS) entry which is preliminary data.</text>
</comment>
<reference evidence="5" key="1">
    <citation type="submission" date="2020-08" db="EMBL/GenBank/DDBJ databases">
        <title>Multicomponent nature underlies the extraordinary mechanical properties of spider dragline silk.</title>
        <authorList>
            <person name="Kono N."/>
            <person name="Nakamura H."/>
            <person name="Mori M."/>
            <person name="Yoshida Y."/>
            <person name="Ohtoshi R."/>
            <person name="Malay A.D."/>
            <person name="Moran D.A.P."/>
            <person name="Tomita M."/>
            <person name="Numata K."/>
            <person name="Arakawa K."/>
        </authorList>
    </citation>
    <scope>NUCLEOTIDE SEQUENCE</scope>
</reference>
<dbReference type="PANTHER" id="PTHR24300">
    <property type="entry name" value="CYTOCHROME P450 508A4-RELATED"/>
    <property type="match status" value="1"/>
</dbReference>
<keyword evidence="4" id="KW-0503">Monooxygenase</keyword>
<dbReference type="GO" id="GO:0020037">
    <property type="term" value="F:heme binding"/>
    <property type="evidence" value="ECO:0007669"/>
    <property type="project" value="InterPro"/>
</dbReference>
<dbReference type="Gene3D" id="1.10.630.10">
    <property type="entry name" value="Cytochrome P450"/>
    <property type="match status" value="1"/>
</dbReference>
<keyword evidence="4" id="KW-0560">Oxidoreductase</keyword>
<dbReference type="EMBL" id="BMAW01048248">
    <property type="protein sequence ID" value="GFS64938.1"/>
    <property type="molecule type" value="Genomic_DNA"/>
</dbReference>
<evidence type="ECO:0000256" key="3">
    <source>
        <dbReference type="ARBA" id="ARBA00023004"/>
    </source>
</evidence>
<dbReference type="Pfam" id="PF00067">
    <property type="entry name" value="p450"/>
    <property type="match status" value="1"/>
</dbReference>
<dbReference type="InterPro" id="IPR050182">
    <property type="entry name" value="Cytochrome_P450_fam2"/>
</dbReference>
<keyword evidence="2" id="KW-0479">Metal-binding</keyword>
<dbReference type="GO" id="GO:0005506">
    <property type="term" value="F:iron ion binding"/>
    <property type="evidence" value="ECO:0007669"/>
    <property type="project" value="InterPro"/>
</dbReference>
<evidence type="ECO:0000256" key="1">
    <source>
        <dbReference type="ARBA" id="ARBA00010617"/>
    </source>
</evidence>
<evidence type="ECO:0000256" key="2">
    <source>
        <dbReference type="ARBA" id="ARBA00022723"/>
    </source>
</evidence>
<dbReference type="Proteomes" id="UP000887013">
    <property type="component" value="Unassembled WGS sequence"/>
</dbReference>
<dbReference type="GO" id="GO:0016705">
    <property type="term" value="F:oxidoreductase activity, acting on paired donors, with incorporation or reduction of molecular oxygen"/>
    <property type="evidence" value="ECO:0007669"/>
    <property type="project" value="InterPro"/>
</dbReference>
<sequence>DTIIDGYWIPKRSLICANLGSIHFDPEIYPDPEKFQLERFLKVEEKSSKREGPYPFGIGKYFDKLLNQTRRRCAHVLSSML</sequence>
<protein>
    <submittedName>
        <fullName evidence="5">Uncharacterized protein</fullName>
    </submittedName>
</protein>
<dbReference type="InterPro" id="IPR001128">
    <property type="entry name" value="Cyt_P450"/>
</dbReference>
<dbReference type="AlphaFoldDB" id="A0A8X6IY91"/>
<keyword evidence="6" id="KW-1185">Reference proteome</keyword>
<proteinExistence type="inferred from homology"/>
<evidence type="ECO:0000313" key="5">
    <source>
        <dbReference type="EMBL" id="GFS64938.1"/>
    </source>
</evidence>
<dbReference type="InterPro" id="IPR036396">
    <property type="entry name" value="Cyt_P450_sf"/>
</dbReference>
<organism evidence="5 6">
    <name type="scientific">Nephila pilipes</name>
    <name type="common">Giant wood spider</name>
    <name type="synonym">Nephila maculata</name>
    <dbReference type="NCBI Taxonomy" id="299642"/>
    <lineage>
        <taxon>Eukaryota</taxon>
        <taxon>Metazoa</taxon>
        <taxon>Ecdysozoa</taxon>
        <taxon>Arthropoda</taxon>
        <taxon>Chelicerata</taxon>
        <taxon>Arachnida</taxon>
        <taxon>Araneae</taxon>
        <taxon>Araneomorphae</taxon>
        <taxon>Entelegynae</taxon>
        <taxon>Araneoidea</taxon>
        <taxon>Nephilidae</taxon>
        <taxon>Nephila</taxon>
    </lineage>
</organism>
<comment type="similarity">
    <text evidence="1">Belongs to the cytochrome P450 family.</text>
</comment>
<gene>
    <name evidence="5" type="ORF">NPIL_380401</name>
</gene>